<name>A0ABR0HZL0_9PEZI</name>
<organism evidence="1 2">
    <name type="scientific">Podospora pseudopauciseta</name>
    <dbReference type="NCBI Taxonomy" id="2093780"/>
    <lineage>
        <taxon>Eukaryota</taxon>
        <taxon>Fungi</taxon>
        <taxon>Dikarya</taxon>
        <taxon>Ascomycota</taxon>
        <taxon>Pezizomycotina</taxon>
        <taxon>Sordariomycetes</taxon>
        <taxon>Sordariomycetidae</taxon>
        <taxon>Sordariales</taxon>
        <taxon>Podosporaceae</taxon>
        <taxon>Podospora</taxon>
    </lineage>
</organism>
<dbReference type="Proteomes" id="UP001326199">
    <property type="component" value="Unassembled WGS sequence"/>
</dbReference>
<reference evidence="1 2" key="1">
    <citation type="journal article" date="2023" name="bioRxiv">
        <title>High-quality genome assemblies of four members of thePodospora anserinaspecies complex.</title>
        <authorList>
            <person name="Ament-Velasquez S.L."/>
            <person name="Vogan A.A."/>
            <person name="Wallerman O."/>
            <person name="Hartmann F."/>
            <person name="Gautier V."/>
            <person name="Silar P."/>
            <person name="Giraud T."/>
            <person name="Johannesson H."/>
        </authorList>
    </citation>
    <scope>NUCLEOTIDE SEQUENCE [LARGE SCALE GENOMIC DNA]</scope>
    <source>
        <strain evidence="1 2">CBS 411.78</strain>
    </source>
</reference>
<accession>A0ABR0HZL0</accession>
<keyword evidence="2" id="KW-1185">Reference proteome</keyword>
<protein>
    <submittedName>
        <fullName evidence="1">Uncharacterized protein</fullName>
    </submittedName>
</protein>
<dbReference type="RefSeq" id="XP_062770887.1">
    <property type="nucleotide sequence ID" value="XM_062905302.1"/>
</dbReference>
<sequence length="63" mass="7246">MGVGSDILLRSFGAGGLEEISRVELLGPHKYRHLAESVDTRPKRTLRQPHHPFHGFLTKWKRE</sequence>
<evidence type="ECO:0000313" key="2">
    <source>
        <dbReference type="Proteomes" id="UP001326199"/>
    </source>
</evidence>
<dbReference type="EMBL" id="JAFFHB010000001">
    <property type="protein sequence ID" value="KAK4673565.1"/>
    <property type="molecule type" value="Genomic_DNA"/>
</dbReference>
<proteinExistence type="predicted"/>
<gene>
    <name evidence="1" type="ORF">QC763_0015320</name>
</gene>
<comment type="caution">
    <text evidence="1">The sequence shown here is derived from an EMBL/GenBank/DDBJ whole genome shotgun (WGS) entry which is preliminary data.</text>
</comment>
<evidence type="ECO:0000313" key="1">
    <source>
        <dbReference type="EMBL" id="KAK4673565.1"/>
    </source>
</evidence>
<dbReference type="GeneID" id="87925240"/>